<dbReference type="InterPro" id="IPR022790">
    <property type="entry name" value="GH26_dom"/>
</dbReference>
<keyword evidence="6" id="KW-0472">Membrane</keyword>
<feature type="compositionally biased region" description="Acidic residues" evidence="5">
    <location>
        <begin position="215"/>
        <end position="226"/>
    </location>
</feature>
<feature type="transmembrane region" description="Helical" evidence="6">
    <location>
        <begin position="816"/>
        <end position="835"/>
    </location>
</feature>
<feature type="compositionally biased region" description="Polar residues" evidence="5">
    <location>
        <begin position="262"/>
        <end position="276"/>
    </location>
</feature>
<keyword evidence="6" id="KW-0812">Transmembrane</keyword>
<evidence type="ECO:0000256" key="3">
    <source>
        <dbReference type="ARBA" id="ARBA00023295"/>
    </source>
</evidence>
<accession>A0A6G6WJ59</accession>
<dbReference type="AlphaFoldDB" id="A0A6G6WJ59"/>
<feature type="transmembrane region" description="Helical" evidence="6">
    <location>
        <begin position="538"/>
        <end position="554"/>
    </location>
</feature>
<evidence type="ECO:0000256" key="7">
    <source>
        <dbReference type="SAM" id="SignalP"/>
    </source>
</evidence>
<feature type="signal peptide" evidence="7">
    <location>
        <begin position="1"/>
        <end position="30"/>
    </location>
</feature>
<reference evidence="9 10" key="1">
    <citation type="submission" date="2020-02" db="EMBL/GenBank/DDBJ databases">
        <title>Full genome sequence of Nocardioides sp. R-3366.</title>
        <authorList>
            <person name="Im W.-T."/>
        </authorList>
    </citation>
    <scope>NUCLEOTIDE SEQUENCE [LARGE SCALE GENOMIC DNA]</scope>
    <source>
        <strain evidence="9 10">R-3366</strain>
    </source>
</reference>
<dbReference type="InterPro" id="IPR017853">
    <property type="entry name" value="GH"/>
</dbReference>
<evidence type="ECO:0000313" key="9">
    <source>
        <dbReference type="EMBL" id="QIG45368.1"/>
    </source>
</evidence>
<keyword evidence="3 4" id="KW-0326">Glycosidase</keyword>
<evidence type="ECO:0000259" key="8">
    <source>
        <dbReference type="PROSITE" id="PS51764"/>
    </source>
</evidence>
<evidence type="ECO:0000256" key="5">
    <source>
        <dbReference type="SAM" id="MobiDB-lite"/>
    </source>
</evidence>
<comment type="similarity">
    <text evidence="1 4">Belongs to the glycosyl hydrolase 26 family.</text>
</comment>
<dbReference type="Pfam" id="PF10129">
    <property type="entry name" value="OpgC_C"/>
    <property type="match status" value="1"/>
</dbReference>
<protein>
    <submittedName>
        <fullName evidence="9">Succinyl transferase OpgC</fullName>
    </submittedName>
</protein>
<feature type="active site" description="Nucleophile" evidence="4">
    <location>
        <position position="314"/>
    </location>
</feature>
<keyword evidence="7" id="KW-0732">Signal</keyword>
<feature type="transmembrane region" description="Helical" evidence="6">
    <location>
        <begin position="782"/>
        <end position="804"/>
    </location>
</feature>
<organism evidence="9 10">
    <name type="scientific">Nocardioides anomalus</name>
    <dbReference type="NCBI Taxonomy" id="2712223"/>
    <lineage>
        <taxon>Bacteria</taxon>
        <taxon>Bacillati</taxon>
        <taxon>Actinomycetota</taxon>
        <taxon>Actinomycetes</taxon>
        <taxon>Propionibacteriales</taxon>
        <taxon>Nocardioidaceae</taxon>
        <taxon>Nocardioides</taxon>
    </lineage>
</organism>
<dbReference type="PROSITE" id="PS51764">
    <property type="entry name" value="GH26"/>
    <property type="match status" value="1"/>
</dbReference>
<feature type="active site" description="Proton donor" evidence="4">
    <location>
        <position position="148"/>
    </location>
</feature>
<evidence type="ECO:0000256" key="4">
    <source>
        <dbReference type="PROSITE-ProRule" id="PRU01100"/>
    </source>
</evidence>
<dbReference type="GO" id="GO:0006080">
    <property type="term" value="P:substituted mannan metabolic process"/>
    <property type="evidence" value="ECO:0007669"/>
    <property type="project" value="InterPro"/>
</dbReference>
<dbReference type="PANTHER" id="PTHR40079:SF4">
    <property type="entry name" value="GH26 DOMAIN-CONTAINING PROTEIN-RELATED"/>
    <property type="match status" value="1"/>
</dbReference>
<dbReference type="PANTHER" id="PTHR40079">
    <property type="entry name" value="MANNAN ENDO-1,4-BETA-MANNOSIDASE E-RELATED"/>
    <property type="match status" value="1"/>
</dbReference>
<feature type="chain" id="PRO_5026152293" evidence="7">
    <location>
        <begin position="31"/>
        <end position="846"/>
    </location>
</feature>
<dbReference type="InterPro" id="IPR014550">
    <property type="entry name" value="UCP028704_OpgC"/>
</dbReference>
<feature type="transmembrane region" description="Helical" evidence="6">
    <location>
        <begin position="614"/>
        <end position="633"/>
    </location>
</feature>
<dbReference type="GO" id="GO:0016985">
    <property type="term" value="F:mannan endo-1,4-beta-mannosidase activity"/>
    <property type="evidence" value="ECO:0007669"/>
    <property type="project" value="InterPro"/>
</dbReference>
<feature type="transmembrane region" description="Helical" evidence="6">
    <location>
        <begin position="470"/>
        <end position="489"/>
    </location>
</feature>
<feature type="transmembrane region" description="Helical" evidence="6">
    <location>
        <begin position="640"/>
        <end position="657"/>
    </location>
</feature>
<dbReference type="GO" id="GO:0016740">
    <property type="term" value="F:transferase activity"/>
    <property type="evidence" value="ECO:0007669"/>
    <property type="project" value="UniProtKB-KW"/>
</dbReference>
<feature type="transmembrane region" description="Helical" evidence="6">
    <location>
        <begin position="425"/>
        <end position="449"/>
    </location>
</feature>
<keyword evidence="2 4" id="KW-0378">Hydrolase</keyword>
<dbReference type="KEGG" id="nano:G5V58_23780"/>
<dbReference type="RefSeq" id="WP_165237869.1">
    <property type="nucleotide sequence ID" value="NZ_CP049257.1"/>
</dbReference>
<proteinExistence type="inferred from homology"/>
<dbReference type="InterPro" id="IPR000805">
    <property type="entry name" value="Glyco_hydro_26"/>
</dbReference>
<feature type="transmembrane region" description="Helical" evidence="6">
    <location>
        <begin position="701"/>
        <end position="722"/>
    </location>
</feature>
<keyword evidence="9" id="KW-0808">Transferase</keyword>
<dbReference type="Gene3D" id="3.20.20.80">
    <property type="entry name" value="Glycosidases"/>
    <property type="match status" value="1"/>
</dbReference>
<feature type="transmembrane region" description="Helical" evidence="6">
    <location>
        <begin position="669"/>
        <end position="689"/>
    </location>
</feature>
<dbReference type="EMBL" id="CP049257">
    <property type="protein sequence ID" value="QIG45368.1"/>
    <property type="molecule type" value="Genomic_DNA"/>
</dbReference>
<evidence type="ECO:0000256" key="1">
    <source>
        <dbReference type="ARBA" id="ARBA00007754"/>
    </source>
</evidence>
<evidence type="ECO:0000256" key="6">
    <source>
        <dbReference type="SAM" id="Phobius"/>
    </source>
</evidence>
<gene>
    <name evidence="9" type="primary">OpgC</name>
    <name evidence="9" type="ORF">G5V58_23780</name>
</gene>
<keyword evidence="6" id="KW-1133">Transmembrane helix</keyword>
<keyword evidence="10" id="KW-1185">Reference proteome</keyword>
<feature type="region of interest" description="Disordered" evidence="5">
    <location>
        <begin position="256"/>
        <end position="279"/>
    </location>
</feature>
<feature type="domain" description="GH26" evidence="8">
    <location>
        <begin position="28"/>
        <end position="386"/>
    </location>
</feature>
<name>A0A6G6WJ59_9ACTN</name>
<feature type="region of interest" description="Disordered" evidence="5">
    <location>
        <begin position="204"/>
        <end position="226"/>
    </location>
</feature>
<feature type="transmembrane region" description="Helical" evidence="6">
    <location>
        <begin position="750"/>
        <end position="770"/>
    </location>
</feature>
<sequence length="846" mass="93968">MRPALSRPVRALLAVLALLSLVLLPGAARAADGDPSPDPVPRVPLGKPWFGPGLDWSEQLPADYSGRLGRTPSLYAQRVDYPLTDQDATYLEQFAQQAASQGAVAALTLEPQQALADLTDAEAEQLADELADLHREYDSFFLVRFAPEMNGSWVTWGQQPREYVAAFRQLALAVHAATDQAAMVWSPAYGAGYPFGKAYGAVDPDSAQRTRQLDTDGDGTVDDADDPYGPYYPGAEAVDWVGLSLYRFGSLDQTRISEDDSGQQTGEQFDTNTTPQPGELESRFEETLGYGRDVARTSFYDRFAAPDRTPFLVETGALYNPHVDGSSELDVKRSWWRQVFAAVDDHPLIAAISWLELDRREAEADDQTVRWGAARTGTLARALRRDLDRAPLTLGPVTRVLDLETGNAATAQGRLPDADDQSAEMGWIVLCVALLAVGFLVAGLVGRWLPSWRYPQEHDPRDQRLDLFRGWIILTVVFTHIEVAGVYSYLSLNAIGAITGAEMFVLLSGIVLGMVYLPGVARIGEWAMAVTMLRRARKQYLVTLAVVILVWLLGKVPHVSTAVVTTFTDRGTGENGETAAGQVYDLYPNFPRLFDYPPPWYAVKQLLLVEMGPWVFNIMGLFIVLSLALPALMWLIKRGLWWLLLAGSWVLFVVNFHDPVHPLPSQFEYVFPLLSWQVLFTHGLVLGTYRRQITRALTSRWGKLACGVFVLTYAAALVYLWAGHHFGFLSPPFPGDSYGWLYAHGYNRVFLQPGRLVDCVLMIICAYAVLTTCWKPINAAVGWLWTPLGSASLYVFIVHVFFVIAVGNIPHLDRTAFWVGTLLHTVVMLLIWVMVKKKVLFSVIPR</sequence>
<evidence type="ECO:0000313" key="10">
    <source>
        <dbReference type="Proteomes" id="UP000502996"/>
    </source>
</evidence>
<dbReference type="SUPFAM" id="SSF51445">
    <property type="entry name" value="(Trans)glycosidases"/>
    <property type="match status" value="1"/>
</dbReference>
<dbReference type="Proteomes" id="UP000502996">
    <property type="component" value="Chromosome"/>
</dbReference>
<evidence type="ECO:0000256" key="2">
    <source>
        <dbReference type="ARBA" id="ARBA00022801"/>
    </source>
</evidence>
<feature type="transmembrane region" description="Helical" evidence="6">
    <location>
        <begin position="495"/>
        <end position="517"/>
    </location>
</feature>